<dbReference type="Gene3D" id="2.30.30.110">
    <property type="match status" value="1"/>
</dbReference>
<keyword evidence="1" id="KW-0540">Nuclease</keyword>
<reference evidence="2 3" key="1">
    <citation type="submission" date="2018-06" db="EMBL/GenBank/DDBJ databases">
        <authorList>
            <consortium name="Pathogen Informatics"/>
            <person name="Doyle S."/>
        </authorList>
    </citation>
    <scope>NUCLEOTIDE SEQUENCE [LARGE SCALE GENOMIC DNA]</scope>
    <source>
        <strain evidence="2 3">NCTC13315</strain>
    </source>
</reference>
<evidence type="ECO:0000256" key="1">
    <source>
        <dbReference type="PIRNR" id="PIRNR033490"/>
    </source>
</evidence>
<accession>A0A378I912</accession>
<dbReference type="SUPFAM" id="SSF50118">
    <property type="entry name" value="Cell growth inhibitor/plasmid maintenance toxic component"/>
    <property type="match status" value="1"/>
</dbReference>
<dbReference type="PANTHER" id="PTHR33988">
    <property type="entry name" value="ENDORIBONUCLEASE MAZF-RELATED"/>
    <property type="match status" value="1"/>
</dbReference>
<proteinExistence type="inferred from homology"/>
<dbReference type="InterPro" id="IPR003477">
    <property type="entry name" value="PemK-like"/>
</dbReference>
<protein>
    <recommendedName>
        <fullName evidence="1">mRNA interferase</fullName>
        <ecNumber evidence="1">3.1.-.-</ecNumber>
    </recommendedName>
</protein>
<organism evidence="2 3">
    <name type="scientific">Legionella beliardensis</name>
    <dbReference type="NCBI Taxonomy" id="91822"/>
    <lineage>
        <taxon>Bacteria</taxon>
        <taxon>Pseudomonadati</taxon>
        <taxon>Pseudomonadota</taxon>
        <taxon>Gammaproteobacteria</taxon>
        <taxon>Legionellales</taxon>
        <taxon>Legionellaceae</taxon>
        <taxon>Legionella</taxon>
    </lineage>
</organism>
<dbReference type="EC" id="3.1.-.-" evidence="1"/>
<keyword evidence="3" id="KW-1185">Reference proteome</keyword>
<dbReference type="PIRSF" id="PIRSF033490">
    <property type="entry name" value="MazF"/>
    <property type="match status" value="1"/>
</dbReference>
<dbReference type="GO" id="GO:0006402">
    <property type="term" value="P:mRNA catabolic process"/>
    <property type="evidence" value="ECO:0007669"/>
    <property type="project" value="TreeGrafter"/>
</dbReference>
<dbReference type="OrthoDB" id="9808744at2"/>
<dbReference type="GO" id="GO:0004521">
    <property type="term" value="F:RNA endonuclease activity"/>
    <property type="evidence" value="ECO:0007669"/>
    <property type="project" value="TreeGrafter"/>
</dbReference>
<dbReference type="AlphaFoldDB" id="A0A378I912"/>
<comment type="function">
    <text evidence="1">Toxic component of a type II toxin-antitoxin (TA) system.</text>
</comment>
<dbReference type="EMBL" id="UGNV01000001">
    <property type="protein sequence ID" value="STX28864.1"/>
    <property type="molecule type" value="Genomic_DNA"/>
</dbReference>
<dbReference type="PANTHER" id="PTHR33988:SF2">
    <property type="entry name" value="ENDORIBONUCLEASE MAZF"/>
    <property type="match status" value="1"/>
</dbReference>
<evidence type="ECO:0000313" key="2">
    <source>
        <dbReference type="EMBL" id="STX28864.1"/>
    </source>
</evidence>
<dbReference type="Pfam" id="PF02452">
    <property type="entry name" value="PemK_toxin"/>
    <property type="match status" value="1"/>
</dbReference>
<dbReference type="GO" id="GO:0016075">
    <property type="term" value="P:rRNA catabolic process"/>
    <property type="evidence" value="ECO:0007669"/>
    <property type="project" value="TreeGrafter"/>
</dbReference>
<name>A0A378I912_9GAMM</name>
<dbReference type="InterPro" id="IPR011067">
    <property type="entry name" value="Plasmid_toxin/cell-grow_inhib"/>
</dbReference>
<sequence length="110" mass="12406">MDMVKRFDVVLVNLDPTIGSEIKKTRPAVIISPDSMNLSRLKTVIIAPMTSTIKENFPTRVMTLFKDKQGQIALDQLRAIDRSRIIQKLGVIEKKAQISVLTILAILFQK</sequence>
<keyword evidence="1 2" id="KW-0378">Hydrolase</keyword>
<comment type="similarity">
    <text evidence="1">Belongs to the PemK/MazF family.</text>
</comment>
<keyword evidence="1" id="KW-0255">Endonuclease</keyword>
<dbReference type="GO" id="GO:0016787">
    <property type="term" value="F:hydrolase activity"/>
    <property type="evidence" value="ECO:0007669"/>
    <property type="project" value="UniProtKB-KW"/>
</dbReference>
<dbReference type="GO" id="GO:0003677">
    <property type="term" value="F:DNA binding"/>
    <property type="evidence" value="ECO:0007669"/>
    <property type="project" value="InterPro"/>
</dbReference>
<dbReference type="Proteomes" id="UP000254968">
    <property type="component" value="Unassembled WGS sequence"/>
</dbReference>
<gene>
    <name evidence="2" type="primary">mazF</name>
    <name evidence="2" type="ORF">NCTC13315_01398</name>
</gene>
<evidence type="ECO:0000313" key="3">
    <source>
        <dbReference type="Proteomes" id="UP000254968"/>
    </source>
</evidence>